<dbReference type="EMBL" id="NCKW01016855">
    <property type="protein sequence ID" value="POM60554.1"/>
    <property type="molecule type" value="Genomic_DNA"/>
</dbReference>
<evidence type="ECO:0000313" key="1">
    <source>
        <dbReference type="EMBL" id="POM60554.1"/>
    </source>
</evidence>
<dbReference type="Proteomes" id="UP000237271">
    <property type="component" value="Unassembled WGS sequence"/>
</dbReference>
<accession>A0A2P4X4S2</accession>
<dbReference type="PANTHER" id="PTHR33064">
    <property type="entry name" value="POL PROTEIN"/>
    <property type="match status" value="1"/>
</dbReference>
<reference evidence="1 2" key="1">
    <citation type="journal article" date="2017" name="Genome Biol. Evol.">
        <title>Phytophthora megakarya and P. palmivora, closely related causal agents of cacao black pod rot, underwent increases in genome sizes and gene numbers by different mechanisms.</title>
        <authorList>
            <person name="Ali S.S."/>
            <person name="Shao J."/>
            <person name="Lary D.J."/>
            <person name="Kronmiller B."/>
            <person name="Shen D."/>
            <person name="Strem M.D."/>
            <person name="Amoako-Attah I."/>
            <person name="Akrofi A.Y."/>
            <person name="Begoude B.A."/>
            <person name="Ten Hoopen G.M."/>
            <person name="Coulibaly K."/>
            <person name="Kebe B.I."/>
            <person name="Melnick R.L."/>
            <person name="Guiltinan M.J."/>
            <person name="Tyler B.M."/>
            <person name="Meinhardt L.W."/>
            <person name="Bailey B.A."/>
        </authorList>
    </citation>
    <scope>NUCLEOTIDE SEQUENCE [LARGE SCALE GENOMIC DNA]</scope>
    <source>
        <strain evidence="2">sbr112.9</strain>
    </source>
</reference>
<sequence length="112" mass="12963">MQQLLGDLSYVRVYLDDVQVLSHSSDEHMRHLEVVFGRLLDAGLIYLGFLVTAEGKRLLAKKVDAILRLSKPRNIRDLRRFIGMINYYKDMWKGRSETLAPLTALTSIKRPF</sequence>
<protein>
    <submittedName>
        <fullName evidence="1">Retrotransposon nucleocapsid protein</fullName>
    </submittedName>
</protein>
<dbReference type="SUPFAM" id="SSF56672">
    <property type="entry name" value="DNA/RNA polymerases"/>
    <property type="match status" value="1"/>
</dbReference>
<dbReference type="AlphaFoldDB" id="A0A2P4X4S2"/>
<organism evidence="1 2">
    <name type="scientific">Phytophthora palmivora</name>
    <dbReference type="NCBI Taxonomy" id="4796"/>
    <lineage>
        <taxon>Eukaryota</taxon>
        <taxon>Sar</taxon>
        <taxon>Stramenopiles</taxon>
        <taxon>Oomycota</taxon>
        <taxon>Peronosporomycetes</taxon>
        <taxon>Peronosporales</taxon>
        <taxon>Peronosporaceae</taxon>
        <taxon>Phytophthora</taxon>
    </lineage>
</organism>
<keyword evidence="2" id="KW-1185">Reference proteome</keyword>
<name>A0A2P4X4S2_9STRA</name>
<evidence type="ECO:0000313" key="2">
    <source>
        <dbReference type="Proteomes" id="UP000237271"/>
    </source>
</evidence>
<dbReference type="InterPro" id="IPR051320">
    <property type="entry name" value="Viral_Replic_Matur_Polypro"/>
</dbReference>
<dbReference type="InterPro" id="IPR043128">
    <property type="entry name" value="Rev_trsase/Diguanyl_cyclase"/>
</dbReference>
<dbReference type="PANTHER" id="PTHR33064:SF37">
    <property type="entry name" value="RIBONUCLEASE H"/>
    <property type="match status" value="1"/>
</dbReference>
<comment type="caution">
    <text evidence="1">The sequence shown here is derived from an EMBL/GenBank/DDBJ whole genome shotgun (WGS) entry which is preliminary data.</text>
</comment>
<proteinExistence type="predicted"/>
<dbReference type="OrthoDB" id="121648at2759"/>
<dbReference type="Gene3D" id="3.30.70.270">
    <property type="match status" value="2"/>
</dbReference>
<gene>
    <name evidence="1" type="ORF">PHPALM_30588</name>
</gene>
<dbReference type="InterPro" id="IPR043502">
    <property type="entry name" value="DNA/RNA_pol_sf"/>
</dbReference>